<dbReference type="FunFam" id="3.40.30.10:FF:000014">
    <property type="entry name" value="Tau class glutathione S-transferase"/>
    <property type="match status" value="1"/>
</dbReference>
<dbReference type="SUPFAM" id="SSF47616">
    <property type="entry name" value="GST C-terminal domain-like"/>
    <property type="match status" value="1"/>
</dbReference>
<dbReference type="InterPro" id="IPR045074">
    <property type="entry name" value="GST_C_Tau"/>
</dbReference>
<dbReference type="CDD" id="cd03185">
    <property type="entry name" value="GST_C_Tau"/>
    <property type="match status" value="1"/>
</dbReference>
<dbReference type="Proteomes" id="UP001630127">
    <property type="component" value="Unassembled WGS sequence"/>
</dbReference>
<name>A0ABD2YS46_9GENT</name>
<dbReference type="PROSITE" id="PS50405">
    <property type="entry name" value="GST_CTER"/>
    <property type="match status" value="1"/>
</dbReference>
<feature type="domain" description="GST C-terminal" evidence="5">
    <location>
        <begin position="89"/>
        <end position="209"/>
    </location>
</feature>
<keyword evidence="1 3" id="KW-0808">Transferase</keyword>
<evidence type="ECO:0000256" key="1">
    <source>
        <dbReference type="ARBA" id="ARBA00022679"/>
    </source>
</evidence>
<evidence type="ECO:0000256" key="2">
    <source>
        <dbReference type="ARBA" id="ARBA00047960"/>
    </source>
</evidence>
<protein>
    <recommendedName>
        <fullName evidence="3">Glutathione S-transferase</fullName>
        <ecNumber evidence="3">2.5.1.18</ecNumber>
    </recommendedName>
</protein>
<dbReference type="SFLD" id="SFLDG01152">
    <property type="entry name" value="Main.3:_Omega-_and_Tau-like"/>
    <property type="match status" value="1"/>
</dbReference>
<dbReference type="Gene3D" id="3.40.30.10">
    <property type="entry name" value="Glutaredoxin"/>
    <property type="match status" value="1"/>
</dbReference>
<reference evidence="6 7" key="1">
    <citation type="submission" date="2024-11" db="EMBL/GenBank/DDBJ databases">
        <title>A near-complete genome assembly of Cinchona calisaya.</title>
        <authorList>
            <person name="Lian D.C."/>
            <person name="Zhao X.W."/>
            <person name="Wei L."/>
        </authorList>
    </citation>
    <scope>NUCLEOTIDE SEQUENCE [LARGE SCALE GENOMIC DNA]</scope>
    <source>
        <tissue evidence="6">Nenye</tissue>
    </source>
</reference>
<dbReference type="Gene3D" id="1.20.1050.10">
    <property type="match status" value="1"/>
</dbReference>
<evidence type="ECO:0000313" key="6">
    <source>
        <dbReference type="EMBL" id="KAL3508884.1"/>
    </source>
</evidence>
<dbReference type="PANTHER" id="PTHR11260">
    <property type="entry name" value="GLUTATHIONE S-TRANSFERASE, GST, SUPERFAMILY, GST DOMAIN CONTAINING"/>
    <property type="match status" value="1"/>
</dbReference>
<dbReference type="EMBL" id="JBJUIK010000012">
    <property type="protein sequence ID" value="KAL3508884.1"/>
    <property type="molecule type" value="Genomic_DNA"/>
</dbReference>
<accession>A0ABD2YS46</accession>
<proteinExistence type="inferred from homology"/>
<dbReference type="CDD" id="cd03058">
    <property type="entry name" value="GST_N_Tau"/>
    <property type="match status" value="1"/>
</dbReference>
<organism evidence="6 7">
    <name type="scientific">Cinchona calisaya</name>
    <dbReference type="NCBI Taxonomy" id="153742"/>
    <lineage>
        <taxon>Eukaryota</taxon>
        <taxon>Viridiplantae</taxon>
        <taxon>Streptophyta</taxon>
        <taxon>Embryophyta</taxon>
        <taxon>Tracheophyta</taxon>
        <taxon>Spermatophyta</taxon>
        <taxon>Magnoliopsida</taxon>
        <taxon>eudicotyledons</taxon>
        <taxon>Gunneridae</taxon>
        <taxon>Pentapetalae</taxon>
        <taxon>asterids</taxon>
        <taxon>lamiids</taxon>
        <taxon>Gentianales</taxon>
        <taxon>Rubiaceae</taxon>
        <taxon>Cinchonoideae</taxon>
        <taxon>Cinchoneae</taxon>
        <taxon>Cinchona</taxon>
    </lineage>
</organism>
<dbReference type="GO" id="GO:0004364">
    <property type="term" value="F:glutathione transferase activity"/>
    <property type="evidence" value="ECO:0007669"/>
    <property type="project" value="UniProtKB-UniRule"/>
</dbReference>
<dbReference type="FunFam" id="1.20.1050.10:FF:000018">
    <property type="entry name" value="Glutathione S-transferase U20"/>
    <property type="match status" value="1"/>
</dbReference>
<dbReference type="SFLD" id="SFLDS00019">
    <property type="entry name" value="Glutathione_Transferase_(cytos"/>
    <property type="match status" value="1"/>
</dbReference>
<evidence type="ECO:0000259" key="4">
    <source>
        <dbReference type="PROSITE" id="PS50404"/>
    </source>
</evidence>
<dbReference type="SUPFAM" id="SSF52833">
    <property type="entry name" value="Thioredoxin-like"/>
    <property type="match status" value="1"/>
</dbReference>
<keyword evidence="7" id="KW-1185">Reference proteome</keyword>
<dbReference type="InterPro" id="IPR010987">
    <property type="entry name" value="Glutathione-S-Trfase_C-like"/>
</dbReference>
<sequence length="220" mass="25578">MVLGEVTLVDAYISMFGMRLRIALAEKGVEYEYKAENLPKKSPFLLQVNPIHKKVPVLIHNGKPICESLIALQYIDEVWHEKNPLLPSDPYKRAQARFWADFVDQKVHIVGRKTWNTKGEEQEEAKKEFIEILKTLEEQLGDKPYFGGENFGYVDVALIPFYSWFHAYETCGNFKIGTQCPKFVEWAKRCMQRESVSKSLADPEKVYEFVLVLKKYYGID</sequence>
<dbReference type="PANTHER" id="PTHR11260:SF773">
    <property type="entry name" value="GLUTATHIONE S-TRANSFERASE U26"/>
    <property type="match status" value="1"/>
</dbReference>
<feature type="domain" description="GST N-terminal" evidence="4">
    <location>
        <begin position="4"/>
        <end position="83"/>
    </location>
</feature>
<dbReference type="Pfam" id="PF13410">
    <property type="entry name" value="GST_C_2"/>
    <property type="match status" value="1"/>
</dbReference>
<dbReference type="InterPro" id="IPR040079">
    <property type="entry name" value="Glutathione_S-Trfase"/>
</dbReference>
<dbReference type="InterPro" id="IPR045073">
    <property type="entry name" value="Omega/Tau-like"/>
</dbReference>
<comment type="catalytic activity">
    <reaction evidence="2 3">
        <text>RX + glutathione = an S-substituted glutathione + a halide anion + H(+)</text>
        <dbReference type="Rhea" id="RHEA:16437"/>
        <dbReference type="ChEBI" id="CHEBI:15378"/>
        <dbReference type="ChEBI" id="CHEBI:16042"/>
        <dbReference type="ChEBI" id="CHEBI:17792"/>
        <dbReference type="ChEBI" id="CHEBI:57925"/>
        <dbReference type="ChEBI" id="CHEBI:90779"/>
        <dbReference type="EC" id="2.5.1.18"/>
    </reaction>
</comment>
<dbReference type="EC" id="2.5.1.18" evidence="3"/>
<dbReference type="GO" id="GO:0005829">
    <property type="term" value="C:cytosol"/>
    <property type="evidence" value="ECO:0007669"/>
    <property type="project" value="UniProtKB-SubCell"/>
</dbReference>
<evidence type="ECO:0000256" key="3">
    <source>
        <dbReference type="RuleBase" id="RU369102"/>
    </source>
</evidence>
<dbReference type="SFLD" id="SFLDG00358">
    <property type="entry name" value="Main_(cytGST)"/>
    <property type="match status" value="1"/>
</dbReference>
<dbReference type="Pfam" id="PF02798">
    <property type="entry name" value="GST_N"/>
    <property type="match status" value="1"/>
</dbReference>
<dbReference type="InterPro" id="IPR004045">
    <property type="entry name" value="Glutathione_S-Trfase_N"/>
</dbReference>
<comment type="similarity">
    <text evidence="3">Belongs to the GST superfamily.</text>
</comment>
<dbReference type="AlphaFoldDB" id="A0ABD2YS46"/>
<comment type="function">
    <text evidence="3">Is involved in the conjugation of reduced glutathione to a wide number of exogenous and endogenous hydrophobic electrophiles.</text>
</comment>
<dbReference type="InterPro" id="IPR036249">
    <property type="entry name" value="Thioredoxin-like_sf"/>
</dbReference>
<evidence type="ECO:0000313" key="7">
    <source>
        <dbReference type="Proteomes" id="UP001630127"/>
    </source>
</evidence>
<dbReference type="InterPro" id="IPR036282">
    <property type="entry name" value="Glutathione-S-Trfase_C_sf"/>
</dbReference>
<dbReference type="PROSITE" id="PS50404">
    <property type="entry name" value="GST_NTER"/>
    <property type="match status" value="1"/>
</dbReference>
<evidence type="ECO:0000259" key="5">
    <source>
        <dbReference type="PROSITE" id="PS50405"/>
    </source>
</evidence>
<comment type="caution">
    <text evidence="6">The sequence shown here is derived from an EMBL/GenBank/DDBJ whole genome shotgun (WGS) entry which is preliminary data.</text>
</comment>
<keyword evidence="3" id="KW-0963">Cytoplasm</keyword>
<gene>
    <name evidence="6" type="ORF">ACH5RR_028285</name>
</gene>
<comment type="subcellular location">
    <subcellularLocation>
        <location evidence="3">Cytoplasm</location>
        <location evidence="3">Cytosol</location>
    </subcellularLocation>
</comment>